<evidence type="ECO:0000256" key="1">
    <source>
        <dbReference type="SAM" id="Coils"/>
    </source>
</evidence>
<dbReference type="GeneID" id="72386092"/>
<feature type="coiled-coil region" evidence="1">
    <location>
        <begin position="89"/>
        <end position="120"/>
    </location>
</feature>
<evidence type="ECO:0000313" key="2">
    <source>
        <dbReference type="EMBL" id="WCG23735.1"/>
    </source>
</evidence>
<organism evidence="2 3">
    <name type="scientific">Vagococcus lutrae</name>
    <dbReference type="NCBI Taxonomy" id="81947"/>
    <lineage>
        <taxon>Bacteria</taxon>
        <taxon>Bacillati</taxon>
        <taxon>Bacillota</taxon>
        <taxon>Bacilli</taxon>
        <taxon>Lactobacillales</taxon>
        <taxon>Enterococcaceae</taxon>
        <taxon>Vagococcus</taxon>
    </lineage>
</organism>
<evidence type="ECO:0008006" key="4">
    <source>
        <dbReference type="Google" id="ProtNLM"/>
    </source>
</evidence>
<dbReference type="EMBL" id="CP116509">
    <property type="protein sequence ID" value="WCG23735.1"/>
    <property type="molecule type" value="Genomic_DNA"/>
</dbReference>
<sequence>MEGMTFRQVSDKADIARTTVYTRLKNIEVLNNELYNSYVFMDNNGTRRIRNEKVDEVIEIISSDNFPNNIELSQTVQTEDLIGTDIEAIKTLTEQLEYERDRYEKLFERYTELVDQVQSNSDRLLQITENQQVIMREHKLLDNSDKVHQQEIKEKPKEVIPDEQIKKTSWISKLFGK</sequence>
<accession>A0AAF0BIT0</accession>
<protein>
    <recommendedName>
        <fullName evidence="4">DUF536 domain-containing protein</fullName>
    </recommendedName>
</protein>
<dbReference type="RefSeq" id="WP_105467843.1">
    <property type="nucleotide sequence ID" value="NZ_CP097018.1"/>
</dbReference>
<dbReference type="Proteomes" id="UP001179600">
    <property type="component" value="Plasmid pK204-1-B"/>
</dbReference>
<reference evidence="2" key="1">
    <citation type="submission" date="2023-01" db="EMBL/GenBank/DDBJ databases">
        <title>Oxazolidinone resistance genes in florfenicol resistant enterococci from beef cattle and veal calves at slaughter.</title>
        <authorList>
            <person name="Biggel M."/>
        </authorList>
    </citation>
    <scope>NUCLEOTIDE SEQUENCE</scope>
    <source>
        <strain evidence="2">K204-1</strain>
        <plasmid evidence="2">pK204-1-B</plasmid>
    </source>
</reference>
<keyword evidence="1" id="KW-0175">Coiled coil</keyword>
<evidence type="ECO:0000313" key="3">
    <source>
        <dbReference type="Proteomes" id="UP001179600"/>
    </source>
</evidence>
<gene>
    <name evidence="2" type="ORF">PML95_10210</name>
</gene>
<proteinExistence type="predicted"/>
<dbReference type="AlphaFoldDB" id="A0AAF0BIT0"/>
<name>A0AAF0BIT0_9ENTE</name>
<keyword evidence="2" id="KW-0614">Plasmid</keyword>
<geneLocation type="plasmid" evidence="2 3">
    <name>pK204-1-B</name>
</geneLocation>